<sequence length="211" mass="23671">MTLSDSRSHLNVRDAGEIELVRRRDVNSLSENAGTRRRSCLSRFVCGTYVHHRPPLHGGPAYMMIGMLGGGSRSAALRWDGGSARRPARQPWRMGVVREAAVSERYSGQQRRGEAGRRAVRQGWIVEGIGRRGSWSMFHVYGSGSVEYRQGHGRSPATGQAEVEWEEDGEGERRGRRGGERIHDDRLTRTTRRFPHYRTLDDDNTIGSGAV</sequence>
<name>A0A2T3BA61_AMORE</name>
<evidence type="ECO:0000256" key="1">
    <source>
        <dbReference type="SAM" id="MobiDB-lite"/>
    </source>
</evidence>
<dbReference type="Proteomes" id="UP000241818">
    <property type="component" value="Unassembled WGS sequence"/>
</dbReference>
<dbReference type="RefSeq" id="XP_024723768.1">
    <property type="nucleotide sequence ID" value="XM_024868574.1"/>
</dbReference>
<keyword evidence="3" id="KW-1185">Reference proteome</keyword>
<evidence type="ECO:0000313" key="3">
    <source>
        <dbReference type="Proteomes" id="UP000241818"/>
    </source>
</evidence>
<proteinExistence type="predicted"/>
<feature type="region of interest" description="Disordered" evidence="1">
    <location>
        <begin position="150"/>
        <end position="190"/>
    </location>
</feature>
<dbReference type="InParanoid" id="A0A2T3BA61"/>
<dbReference type="AlphaFoldDB" id="A0A2T3BA61"/>
<organism evidence="2 3">
    <name type="scientific">Amorphotheca resinae ATCC 22711</name>
    <dbReference type="NCBI Taxonomy" id="857342"/>
    <lineage>
        <taxon>Eukaryota</taxon>
        <taxon>Fungi</taxon>
        <taxon>Dikarya</taxon>
        <taxon>Ascomycota</taxon>
        <taxon>Pezizomycotina</taxon>
        <taxon>Leotiomycetes</taxon>
        <taxon>Helotiales</taxon>
        <taxon>Amorphothecaceae</taxon>
        <taxon>Amorphotheca</taxon>
    </lineage>
</organism>
<reference evidence="2 3" key="1">
    <citation type="journal article" date="2018" name="New Phytol.">
        <title>Comparative genomics and transcriptomics depict ericoid mycorrhizal fungi as versatile saprotrophs and plant mutualists.</title>
        <authorList>
            <person name="Martino E."/>
            <person name="Morin E."/>
            <person name="Grelet G.A."/>
            <person name="Kuo A."/>
            <person name="Kohler A."/>
            <person name="Daghino S."/>
            <person name="Barry K.W."/>
            <person name="Cichocki N."/>
            <person name="Clum A."/>
            <person name="Dockter R.B."/>
            <person name="Hainaut M."/>
            <person name="Kuo R.C."/>
            <person name="LaButti K."/>
            <person name="Lindahl B.D."/>
            <person name="Lindquist E.A."/>
            <person name="Lipzen A."/>
            <person name="Khouja H.R."/>
            <person name="Magnuson J."/>
            <person name="Murat C."/>
            <person name="Ohm R.A."/>
            <person name="Singer S.W."/>
            <person name="Spatafora J.W."/>
            <person name="Wang M."/>
            <person name="Veneault-Fourrey C."/>
            <person name="Henrissat B."/>
            <person name="Grigoriev I.V."/>
            <person name="Martin F.M."/>
            <person name="Perotto S."/>
        </authorList>
    </citation>
    <scope>NUCLEOTIDE SEQUENCE [LARGE SCALE GENOMIC DNA]</scope>
    <source>
        <strain evidence="2 3">ATCC 22711</strain>
    </source>
</reference>
<protein>
    <submittedName>
        <fullName evidence="2">Uncharacterized protein</fullName>
    </submittedName>
</protein>
<gene>
    <name evidence="2" type="ORF">M430DRAFT_55974</name>
</gene>
<accession>A0A2T3BA61</accession>
<evidence type="ECO:0000313" key="2">
    <source>
        <dbReference type="EMBL" id="PSS25169.1"/>
    </source>
</evidence>
<feature type="compositionally biased region" description="Basic and acidic residues" evidence="1">
    <location>
        <begin position="171"/>
        <end position="188"/>
    </location>
</feature>
<dbReference type="GeneID" id="36576655"/>
<dbReference type="EMBL" id="KZ679007">
    <property type="protein sequence ID" value="PSS25169.1"/>
    <property type="molecule type" value="Genomic_DNA"/>
</dbReference>